<comment type="caution">
    <text evidence="1">The sequence shown here is derived from an EMBL/GenBank/DDBJ whole genome shotgun (WGS) entry which is preliminary data.</text>
</comment>
<dbReference type="EMBL" id="JADIMY010000050">
    <property type="protein sequence ID" value="MBO8427389.1"/>
    <property type="molecule type" value="Genomic_DNA"/>
</dbReference>
<reference evidence="1" key="2">
    <citation type="journal article" date="2021" name="PeerJ">
        <title>Extensive microbial diversity within the chicken gut microbiome revealed by metagenomics and culture.</title>
        <authorList>
            <person name="Gilroy R."/>
            <person name="Ravi A."/>
            <person name="Getino M."/>
            <person name="Pursley I."/>
            <person name="Horton D.L."/>
            <person name="Alikhan N.F."/>
            <person name="Baker D."/>
            <person name="Gharbi K."/>
            <person name="Hall N."/>
            <person name="Watson M."/>
            <person name="Adriaenssens E.M."/>
            <person name="Foster-Nyarko E."/>
            <person name="Jarju S."/>
            <person name="Secka A."/>
            <person name="Antonio M."/>
            <person name="Oren A."/>
            <person name="Chaudhuri R.R."/>
            <person name="La Ragione R."/>
            <person name="Hildebrand F."/>
            <person name="Pallen M.J."/>
        </authorList>
    </citation>
    <scope>NUCLEOTIDE SEQUENCE</scope>
    <source>
        <strain evidence="1">11159</strain>
    </source>
</reference>
<evidence type="ECO:0000313" key="2">
    <source>
        <dbReference type="Proteomes" id="UP000823613"/>
    </source>
</evidence>
<reference evidence="1" key="1">
    <citation type="submission" date="2020-10" db="EMBL/GenBank/DDBJ databases">
        <authorList>
            <person name="Gilroy R."/>
        </authorList>
    </citation>
    <scope>NUCLEOTIDE SEQUENCE</scope>
    <source>
        <strain evidence="1">11159</strain>
    </source>
</reference>
<dbReference type="AlphaFoldDB" id="A0A9D9DGS3"/>
<name>A0A9D9DGS3_9BACL</name>
<gene>
    <name evidence="1" type="ORF">IAC58_02370</name>
</gene>
<proteinExistence type="predicted"/>
<evidence type="ECO:0000313" key="1">
    <source>
        <dbReference type="EMBL" id="MBO8427389.1"/>
    </source>
</evidence>
<sequence length="86" mass="9399">MGIVITNKIFIPALGHNWGSTQNLGYEPTSANSHAPLYRHTCSRCGASEEWHGGWSGCTWVSQGVHGSSEYFRCPTCGNTKQESIL</sequence>
<protein>
    <submittedName>
        <fullName evidence="1">Uncharacterized protein</fullName>
    </submittedName>
</protein>
<accession>A0A9D9DGS3</accession>
<dbReference type="Proteomes" id="UP000823613">
    <property type="component" value="Unassembled WGS sequence"/>
</dbReference>
<organism evidence="1 2">
    <name type="scientific">Candidatus Onthovivens merdipullorum</name>
    <dbReference type="NCBI Taxonomy" id="2840889"/>
    <lineage>
        <taxon>Bacteria</taxon>
        <taxon>Bacillati</taxon>
        <taxon>Bacillota</taxon>
        <taxon>Bacilli</taxon>
        <taxon>Bacillales</taxon>
        <taxon>Candidatus Onthovivens</taxon>
    </lineage>
</organism>